<proteinExistence type="predicted"/>
<dbReference type="EMBL" id="MU393454">
    <property type="protein sequence ID" value="KAI4866851.1"/>
    <property type="molecule type" value="Genomic_DNA"/>
</dbReference>
<accession>A0ACB9Z5P4</accession>
<keyword evidence="1" id="KW-0687">Ribonucleoprotein</keyword>
<organism evidence="1 2">
    <name type="scientific">Hypoxylon rubiginosum</name>
    <dbReference type="NCBI Taxonomy" id="110542"/>
    <lineage>
        <taxon>Eukaryota</taxon>
        <taxon>Fungi</taxon>
        <taxon>Dikarya</taxon>
        <taxon>Ascomycota</taxon>
        <taxon>Pezizomycotina</taxon>
        <taxon>Sordariomycetes</taxon>
        <taxon>Xylariomycetidae</taxon>
        <taxon>Xylariales</taxon>
        <taxon>Hypoxylaceae</taxon>
        <taxon>Hypoxylon</taxon>
    </lineage>
</organism>
<evidence type="ECO:0000313" key="2">
    <source>
        <dbReference type="Proteomes" id="UP001497700"/>
    </source>
</evidence>
<keyword evidence="1" id="KW-0689">Ribosomal protein</keyword>
<keyword evidence="2" id="KW-1185">Reference proteome</keyword>
<gene>
    <name evidence="1" type="ORF">F4820DRAFT_238922</name>
</gene>
<dbReference type="Proteomes" id="UP001497700">
    <property type="component" value="Unassembled WGS sequence"/>
</dbReference>
<name>A0ACB9Z5P4_9PEZI</name>
<protein>
    <submittedName>
        <fullName evidence="1">Ribosomal protein L1</fullName>
    </submittedName>
</protein>
<sequence length="383" mass="42183">MASSKAVTLRSETAVSLVDPDQTLKASKALLAHMKKASQEKAANAEKKDLLADPEDEGGMKELPIWLTLTTKRHITDSRNLKPSKIVLPNPLNTDSETTICLLTAEPQRAYKNLVASDEFPAELRKRVTRVIDLAKLKAKFKSYESQRKLFAEHDVFLGDTRIINRLPGVLGKTFYKTTAKRPIPVEIQARIPKSEGKRVKRTKDADTVNACTSIQLAGEIERAVGAALVNLSPTVNTAVRVGIAGWTAEQIAQNVDVVAKALVEKFVPGKWKNVKSIYIKGPETAALPVWLTDELWLDHKDIVADDSEEAKAIHSEKANIGKKRKSLEAQPEVVEPLAKKAKKSKAAKQLPESDDSKLDKEIADRKAALKKQKKAAKKALEV</sequence>
<evidence type="ECO:0000313" key="1">
    <source>
        <dbReference type="EMBL" id="KAI4866851.1"/>
    </source>
</evidence>
<reference evidence="1 2" key="1">
    <citation type="journal article" date="2022" name="New Phytol.">
        <title>Ecological generalism drives hyperdiversity of secondary metabolite gene clusters in xylarialean endophytes.</title>
        <authorList>
            <person name="Franco M.E.E."/>
            <person name="Wisecaver J.H."/>
            <person name="Arnold A.E."/>
            <person name="Ju Y.M."/>
            <person name="Slot J.C."/>
            <person name="Ahrendt S."/>
            <person name="Moore L.P."/>
            <person name="Eastman K.E."/>
            <person name="Scott K."/>
            <person name="Konkel Z."/>
            <person name="Mondo S.J."/>
            <person name="Kuo A."/>
            <person name="Hayes R.D."/>
            <person name="Haridas S."/>
            <person name="Andreopoulos B."/>
            <person name="Riley R."/>
            <person name="LaButti K."/>
            <person name="Pangilinan J."/>
            <person name="Lipzen A."/>
            <person name="Amirebrahimi M."/>
            <person name="Yan J."/>
            <person name="Adam C."/>
            <person name="Keymanesh K."/>
            <person name="Ng V."/>
            <person name="Louie K."/>
            <person name="Northen T."/>
            <person name="Drula E."/>
            <person name="Henrissat B."/>
            <person name="Hsieh H.M."/>
            <person name="Youens-Clark K."/>
            <person name="Lutzoni F."/>
            <person name="Miadlikowska J."/>
            <person name="Eastwood D.C."/>
            <person name="Hamelin R.C."/>
            <person name="Grigoriev I.V."/>
            <person name="U'Ren J.M."/>
        </authorList>
    </citation>
    <scope>NUCLEOTIDE SEQUENCE [LARGE SCALE GENOMIC DNA]</scope>
    <source>
        <strain evidence="1 2">CBS 119005</strain>
    </source>
</reference>
<comment type="caution">
    <text evidence="1">The sequence shown here is derived from an EMBL/GenBank/DDBJ whole genome shotgun (WGS) entry which is preliminary data.</text>
</comment>